<dbReference type="InterPro" id="IPR006129">
    <property type="entry name" value="AdhesinB"/>
</dbReference>
<sequence length="319" mass="36161">MKILQAIMILLITAVIITGCASSNDKTNNTFELNIYTSVYPIQYAIERIGGDSISVKSVYPPGVDAHTYEPASKDITSIAKSDAFFYLGAGMEGFAESASEALKTQDVELIEIGQHEELFHIEDVNHEDEKHEHEEEHAHDGHSHGDQDPHIWIDPLRMLEMSSIIKDKLIELNPESEKKYTENFHELEQDLLTLHEQFINTLQGKSNKKILVSHAGYGYWEARYGIEQIAINGLSSSSEPSQKELIEVINQANKYNLDYIIFEQNSSNRVTEIIQEEIDAEALTIHNLSVLTDDDIRQNNNYLSLMKDNLEVLDKVTN</sequence>
<dbReference type="OrthoDB" id="9810636at2"/>
<keyword evidence="4" id="KW-1185">Reference proteome</keyword>
<protein>
    <submittedName>
        <fullName evidence="3">Adhesin</fullName>
    </submittedName>
</protein>
<dbReference type="SUPFAM" id="SSF53807">
    <property type="entry name" value="Helical backbone' metal receptor"/>
    <property type="match status" value="1"/>
</dbReference>
<evidence type="ECO:0000256" key="2">
    <source>
        <dbReference type="SAM" id="SignalP"/>
    </source>
</evidence>
<dbReference type="AlphaFoldDB" id="A0A2A2IAA6"/>
<dbReference type="Proteomes" id="UP000218887">
    <property type="component" value="Unassembled WGS sequence"/>
</dbReference>
<dbReference type="RefSeq" id="WP_095656427.1">
    <property type="nucleotide sequence ID" value="NZ_NPOA01000011.1"/>
</dbReference>
<dbReference type="GO" id="GO:0030001">
    <property type="term" value="P:metal ion transport"/>
    <property type="evidence" value="ECO:0007669"/>
    <property type="project" value="InterPro"/>
</dbReference>
<keyword evidence="2" id="KW-0732">Signal</keyword>
<dbReference type="PROSITE" id="PS51257">
    <property type="entry name" value="PROKAR_LIPOPROTEIN"/>
    <property type="match status" value="1"/>
</dbReference>
<feature type="chain" id="PRO_5012561892" evidence="2">
    <location>
        <begin position="24"/>
        <end position="319"/>
    </location>
</feature>
<organism evidence="3 4">
    <name type="scientific">Virgibacillus profundi</name>
    <dbReference type="NCBI Taxonomy" id="2024555"/>
    <lineage>
        <taxon>Bacteria</taxon>
        <taxon>Bacillati</taxon>
        <taxon>Bacillota</taxon>
        <taxon>Bacilli</taxon>
        <taxon>Bacillales</taxon>
        <taxon>Bacillaceae</taxon>
        <taxon>Virgibacillus</taxon>
    </lineage>
</organism>
<evidence type="ECO:0000313" key="4">
    <source>
        <dbReference type="Proteomes" id="UP000218887"/>
    </source>
</evidence>
<evidence type="ECO:0000313" key="3">
    <source>
        <dbReference type="EMBL" id="PAV28659.1"/>
    </source>
</evidence>
<dbReference type="PANTHER" id="PTHR42953">
    <property type="entry name" value="HIGH-AFFINITY ZINC UPTAKE SYSTEM PROTEIN ZNUA-RELATED"/>
    <property type="match status" value="1"/>
</dbReference>
<name>A0A2A2IAA6_9BACI</name>
<dbReference type="Gene3D" id="3.40.50.1980">
    <property type="entry name" value="Nitrogenase molybdenum iron protein domain"/>
    <property type="match status" value="2"/>
</dbReference>
<dbReference type="InterPro" id="IPR050492">
    <property type="entry name" value="Bact_metal-bind_prot9"/>
</dbReference>
<proteinExistence type="predicted"/>
<dbReference type="EMBL" id="NPOA01000011">
    <property type="protein sequence ID" value="PAV28659.1"/>
    <property type="molecule type" value="Genomic_DNA"/>
</dbReference>
<feature type="signal peptide" evidence="2">
    <location>
        <begin position="1"/>
        <end position="23"/>
    </location>
</feature>
<comment type="caution">
    <text evidence="3">The sequence shown here is derived from an EMBL/GenBank/DDBJ whole genome shotgun (WGS) entry which is preliminary data.</text>
</comment>
<dbReference type="InterPro" id="IPR006127">
    <property type="entry name" value="ZnuA-like"/>
</dbReference>
<accession>A0A2A2IAA6</accession>
<dbReference type="GO" id="GO:0046872">
    <property type="term" value="F:metal ion binding"/>
    <property type="evidence" value="ECO:0007669"/>
    <property type="project" value="InterPro"/>
</dbReference>
<dbReference type="PANTHER" id="PTHR42953:SF8">
    <property type="entry name" value="ZINT DOMAIN-CONTAINING PROTEIN"/>
    <property type="match status" value="1"/>
</dbReference>
<evidence type="ECO:0000256" key="1">
    <source>
        <dbReference type="SAM" id="MobiDB-lite"/>
    </source>
</evidence>
<dbReference type="PRINTS" id="PR00691">
    <property type="entry name" value="ADHESINB"/>
</dbReference>
<gene>
    <name evidence="3" type="ORF">CIL05_15310</name>
</gene>
<dbReference type="Pfam" id="PF01297">
    <property type="entry name" value="ZnuA"/>
    <property type="match status" value="1"/>
</dbReference>
<reference evidence="3 4" key="1">
    <citation type="submission" date="2017-08" db="EMBL/GenBank/DDBJ databases">
        <title>Virgibacillus indicus sp. nov. and Virgibacillus profoundi sp. nov, two moderately halophilic bacteria isolated from marine sediment by using the Microfluidic Streak Plate.</title>
        <authorList>
            <person name="Xu B."/>
            <person name="Hu B."/>
            <person name="Wang J."/>
            <person name="Zhu Y."/>
            <person name="Huang L."/>
            <person name="Du W."/>
            <person name="Huang Y."/>
        </authorList>
    </citation>
    <scope>NUCLEOTIDE SEQUENCE [LARGE SCALE GENOMIC DNA]</scope>
    <source>
        <strain evidence="3 4">IO3-P3-H5</strain>
    </source>
</reference>
<feature type="region of interest" description="Disordered" evidence="1">
    <location>
        <begin position="128"/>
        <end position="150"/>
    </location>
</feature>
<dbReference type="GO" id="GO:0007155">
    <property type="term" value="P:cell adhesion"/>
    <property type="evidence" value="ECO:0007669"/>
    <property type="project" value="InterPro"/>
</dbReference>